<dbReference type="AlphaFoldDB" id="A0A8H2W7Y7"/>
<dbReference type="EMBL" id="CP059669">
    <property type="protein sequence ID" value="QRW24636.1"/>
    <property type="molecule type" value="Genomic_DNA"/>
</dbReference>
<dbReference type="PANTHER" id="PTHR42107">
    <property type="entry name" value="YALI0D24453P"/>
    <property type="match status" value="1"/>
</dbReference>
<feature type="region of interest" description="Disordered" evidence="3">
    <location>
        <begin position="320"/>
        <end position="435"/>
    </location>
</feature>
<protein>
    <recommendedName>
        <fullName evidence="4">WHIM1 domain-containing protein</fullName>
    </recommendedName>
</protein>
<dbReference type="PANTHER" id="PTHR42107:SF1">
    <property type="entry name" value="WHIM1 DOMAIN-CONTAINING PROTEIN"/>
    <property type="match status" value="1"/>
</dbReference>
<sequence length="541" mass="60799">MDPDTSLNAPEPIANGEPQQKEEVAKEIMLLEPNADHPSSRWETAYVYAFIVKFTSLRGKDGLESPTDLEEALLFPGPSPVLEQVLARFVLNLRPGSRNTGHDISPNLIARTTQSLLDEFLRTSERSCWWDDSLHRNLDPFAGHEGDVFTLPWETKLQILRQLVDYQLQHSALVRDIIDTVWGARPAKHRKGAKKEAPPPAAAGYTKKQLLVEPMGQDRSRRRFWTLDDSTRVYVSGNPWKSHCVFYATSSTRDEYMNTVEYLKSTLPKPPTGKSTKRSRFEQAQVDLVEKLEGTHLEAIDNELSRLERARKRAEKRNMMIAQAELRSTRTRRQTKRPDYVYDADDFEDDYADENGERSDEEFNGEAESSHTTPDEDMNDYTPDDDDDGGLRRSTRNAGKRVRPIQARPIGRRSARLAANDAETSSTRSGDDDIDITNGKIVKRARTATASPLHVDRLSLEGDDGKSKSTYVKLEPVPGKKASKFWFYAIESPSGGAGSVSIDRESTKSSRDGTSRSSMEVELPGQTNGLGLDLNGEPKEK</sequence>
<feature type="compositionally biased region" description="Acidic residues" evidence="3">
    <location>
        <begin position="342"/>
        <end position="365"/>
    </location>
</feature>
<organism evidence="5 7">
    <name type="scientific">Rhizoctonia solani</name>
    <dbReference type="NCBI Taxonomy" id="456999"/>
    <lineage>
        <taxon>Eukaryota</taxon>
        <taxon>Fungi</taxon>
        <taxon>Dikarya</taxon>
        <taxon>Basidiomycota</taxon>
        <taxon>Agaricomycotina</taxon>
        <taxon>Agaricomycetes</taxon>
        <taxon>Cantharellales</taxon>
        <taxon>Ceratobasidiaceae</taxon>
        <taxon>Rhizoctonia</taxon>
    </lineage>
</organism>
<feature type="region of interest" description="Disordered" evidence="3">
    <location>
        <begin position="1"/>
        <end position="20"/>
    </location>
</feature>
<evidence type="ECO:0000313" key="6">
    <source>
        <dbReference type="EMBL" id="QRW24636.1"/>
    </source>
</evidence>
<evidence type="ECO:0000259" key="4">
    <source>
        <dbReference type="Pfam" id="PF15612"/>
    </source>
</evidence>
<dbReference type="GO" id="GO:0005634">
    <property type="term" value="C:nucleus"/>
    <property type="evidence" value="ECO:0007669"/>
    <property type="project" value="UniProtKB-SubCell"/>
</dbReference>
<comment type="subcellular location">
    <subcellularLocation>
        <location evidence="1">Nucleus</location>
    </subcellularLocation>
</comment>
<dbReference type="Pfam" id="PF15612">
    <property type="entry name" value="WHIM1"/>
    <property type="match status" value="1"/>
</dbReference>
<evidence type="ECO:0000256" key="2">
    <source>
        <dbReference type="ARBA" id="ARBA00023242"/>
    </source>
</evidence>
<keyword evidence="2" id="KW-0539">Nucleus</keyword>
<evidence type="ECO:0000256" key="1">
    <source>
        <dbReference type="ARBA" id="ARBA00004123"/>
    </source>
</evidence>
<gene>
    <name evidence="5" type="ORF">RDB_LOCUS6824</name>
    <name evidence="6" type="ORF">RhiXN_11548</name>
</gene>
<proteinExistence type="predicted"/>
<evidence type="ECO:0000256" key="3">
    <source>
        <dbReference type="SAM" id="MobiDB-lite"/>
    </source>
</evidence>
<feature type="compositionally biased region" description="Basic residues" evidence="3">
    <location>
        <begin position="393"/>
        <end position="403"/>
    </location>
</feature>
<dbReference type="Proteomes" id="UP000663840">
    <property type="component" value="Unassembled WGS sequence"/>
</dbReference>
<dbReference type="InterPro" id="IPR028942">
    <property type="entry name" value="WHIM1_dom"/>
</dbReference>
<name>A0A8H2W7Y7_9AGAM</name>
<reference evidence="5" key="2">
    <citation type="submission" date="2021-01" db="EMBL/GenBank/DDBJ databases">
        <authorList>
            <person name="Kaushik A."/>
        </authorList>
    </citation>
    <scope>NUCLEOTIDE SEQUENCE</scope>
    <source>
        <strain evidence="5">AG1-1A</strain>
    </source>
</reference>
<dbReference type="Proteomes" id="UP000650533">
    <property type="component" value="Chromosome 12"/>
</dbReference>
<feature type="compositionally biased region" description="Acidic residues" evidence="3">
    <location>
        <begin position="375"/>
        <end position="388"/>
    </location>
</feature>
<accession>A0A8H2W7Y7</accession>
<reference evidence="6" key="1">
    <citation type="submission" date="2020-05" db="EMBL/GenBank/DDBJ databases">
        <title>Evolutionary and genomic comparisons of hybrid uninucleate and nonhybrid Rhizoctonia fungi.</title>
        <authorList>
            <person name="Li C."/>
            <person name="Chen X."/>
        </authorList>
    </citation>
    <scope>NUCLEOTIDE SEQUENCE</scope>
    <source>
        <strain evidence="6">AG-1 IA</strain>
    </source>
</reference>
<evidence type="ECO:0000313" key="5">
    <source>
        <dbReference type="EMBL" id="CAE6347599.1"/>
    </source>
</evidence>
<evidence type="ECO:0000313" key="7">
    <source>
        <dbReference type="Proteomes" id="UP000663840"/>
    </source>
</evidence>
<dbReference type="EMBL" id="CAJMWR010000125">
    <property type="protein sequence ID" value="CAE6347599.1"/>
    <property type="molecule type" value="Genomic_DNA"/>
</dbReference>
<feature type="domain" description="WHIM1" evidence="4">
    <location>
        <begin position="145"/>
        <end position="179"/>
    </location>
</feature>
<feature type="region of interest" description="Disordered" evidence="3">
    <location>
        <begin position="492"/>
        <end position="541"/>
    </location>
</feature>
<feature type="compositionally biased region" description="Basic and acidic residues" evidence="3">
    <location>
        <begin position="502"/>
        <end position="514"/>
    </location>
</feature>